<name>Q5D0M6_XANCA</name>
<accession>Q5D0M6</accession>
<organism evidence="1">
    <name type="scientific">Xanthomonas campestris pv. oryzae</name>
    <dbReference type="NCBI Taxonomy" id="314227"/>
    <lineage>
        <taxon>Bacteria</taxon>
        <taxon>Pseudomonadati</taxon>
        <taxon>Pseudomonadota</taxon>
        <taxon>Gammaproteobacteria</taxon>
        <taxon>Lysobacterales</taxon>
        <taxon>Lysobacteraceae</taxon>
        <taxon>Xanthomonas</taxon>
    </lineage>
</organism>
<proteinExistence type="predicted"/>
<sequence length="107" mass="12149">MKVNLSFVPPGGGESDYSLPIEMPEIPRAGDYLSVEREGHVGTENFIVKRTWRNLHFDEAKGAGTTKEIWVECEFALSPFSSESHKRSCAVYETRKGKLLEFDESMY</sequence>
<dbReference type="EMBL" id="AY928789">
    <property type="protein sequence ID" value="AAX14930.1"/>
    <property type="molecule type" value="Genomic_DNA"/>
</dbReference>
<reference evidence="1" key="1">
    <citation type="journal article" date="2005" name="Proc. Natl. Acad. Sci. U.S.A.">
        <title>Integrons in Xanthomonas: a source of species genome diversity.</title>
        <authorList>
            <person name="Gillings M.R."/>
            <person name="Holley M.P."/>
            <person name="Stokes H.W."/>
            <person name="Holmes A.J."/>
        </authorList>
    </citation>
    <scope>NUCLEOTIDE SEQUENCE</scope>
    <source>
        <strain evidence="1">DAR61714</strain>
    </source>
</reference>
<dbReference type="AlphaFoldDB" id="Q5D0M6"/>
<evidence type="ECO:0000313" key="1">
    <source>
        <dbReference type="EMBL" id="AAX14930.1"/>
    </source>
</evidence>
<gene>
    <name evidence="1" type="primary">orf108</name>
</gene>
<protein>
    <submittedName>
        <fullName evidence="1">ORF108</fullName>
    </submittedName>
</protein>